<reference evidence="2" key="2">
    <citation type="submission" date="2025-08" db="UniProtKB">
        <authorList>
            <consortium name="Ensembl"/>
        </authorList>
    </citation>
    <scope>IDENTIFICATION</scope>
</reference>
<keyword evidence="3" id="KW-1185">Reference proteome</keyword>
<sequence>MELPLSMLEVGCAGRFEIITRPEGPDGDTFPLSTVSPTAPSPGVALTRS</sequence>
<dbReference type="Proteomes" id="UP000291020">
    <property type="component" value="Unassembled WGS sequence"/>
</dbReference>
<evidence type="ECO:0000313" key="2">
    <source>
        <dbReference type="Ensembl" id="ENSGAGP00000006704.1"/>
    </source>
</evidence>
<accession>A0A452GX82</accession>
<dbReference type="Ensembl" id="ENSGAGT00000007784.1">
    <property type="protein sequence ID" value="ENSGAGP00000006704.1"/>
    <property type="gene ID" value="ENSGAGG00000005408.1"/>
</dbReference>
<proteinExistence type="predicted"/>
<feature type="region of interest" description="Disordered" evidence="1">
    <location>
        <begin position="21"/>
        <end position="49"/>
    </location>
</feature>
<evidence type="ECO:0000256" key="1">
    <source>
        <dbReference type="SAM" id="MobiDB-lite"/>
    </source>
</evidence>
<reference evidence="2" key="3">
    <citation type="submission" date="2025-09" db="UniProtKB">
        <authorList>
            <consortium name="Ensembl"/>
        </authorList>
    </citation>
    <scope>IDENTIFICATION</scope>
</reference>
<reference evidence="3" key="1">
    <citation type="journal article" date="2017" name="PLoS ONE">
        <title>The Agassiz's desert tortoise genome provides a resource for the conservation of a threatened species.</title>
        <authorList>
            <person name="Tollis M."/>
            <person name="DeNardo D.F."/>
            <person name="Cornelius J.A."/>
            <person name="Dolby G.A."/>
            <person name="Edwards T."/>
            <person name="Henen B.T."/>
            <person name="Karl A.E."/>
            <person name="Murphy R.W."/>
            <person name="Kusumi K."/>
        </authorList>
    </citation>
    <scope>NUCLEOTIDE SEQUENCE [LARGE SCALE GENOMIC DNA]</scope>
</reference>
<organism evidence="2 3">
    <name type="scientific">Gopherus agassizii</name>
    <name type="common">Agassiz's desert tortoise</name>
    <dbReference type="NCBI Taxonomy" id="38772"/>
    <lineage>
        <taxon>Eukaryota</taxon>
        <taxon>Metazoa</taxon>
        <taxon>Chordata</taxon>
        <taxon>Craniata</taxon>
        <taxon>Vertebrata</taxon>
        <taxon>Euteleostomi</taxon>
        <taxon>Archelosauria</taxon>
        <taxon>Testudinata</taxon>
        <taxon>Testudines</taxon>
        <taxon>Cryptodira</taxon>
        <taxon>Durocryptodira</taxon>
        <taxon>Testudinoidea</taxon>
        <taxon>Testudinidae</taxon>
        <taxon>Gopherus</taxon>
    </lineage>
</organism>
<dbReference type="AlphaFoldDB" id="A0A452GX82"/>
<evidence type="ECO:0000313" key="3">
    <source>
        <dbReference type="Proteomes" id="UP000291020"/>
    </source>
</evidence>
<protein>
    <submittedName>
        <fullName evidence="2">Uncharacterized protein</fullName>
    </submittedName>
</protein>
<name>A0A452GX82_9SAUR</name>